<evidence type="ECO:0000313" key="2">
    <source>
        <dbReference type="Proteomes" id="UP001595816"/>
    </source>
</evidence>
<protein>
    <recommendedName>
        <fullName evidence="3">Excreted virulence factor EspC (Type VII ESX diderm)</fullName>
    </recommendedName>
</protein>
<organism evidence="1 2">
    <name type="scientific">Hamadaea flava</name>
    <dbReference type="NCBI Taxonomy" id="1742688"/>
    <lineage>
        <taxon>Bacteria</taxon>
        <taxon>Bacillati</taxon>
        <taxon>Actinomycetota</taxon>
        <taxon>Actinomycetes</taxon>
        <taxon>Micromonosporales</taxon>
        <taxon>Micromonosporaceae</taxon>
        <taxon>Hamadaea</taxon>
    </lineage>
</organism>
<gene>
    <name evidence="1" type="ORF">ACFOZ4_04075</name>
</gene>
<dbReference type="RefSeq" id="WP_253760017.1">
    <property type="nucleotide sequence ID" value="NZ_JAMZDZ010000001.1"/>
</dbReference>
<dbReference type="Proteomes" id="UP001595816">
    <property type="component" value="Unassembled WGS sequence"/>
</dbReference>
<proteinExistence type="predicted"/>
<accession>A0ABV8LGB2</accession>
<dbReference type="EMBL" id="JBHSAY010000003">
    <property type="protein sequence ID" value="MFC4129775.1"/>
    <property type="molecule type" value="Genomic_DNA"/>
</dbReference>
<comment type="caution">
    <text evidence="1">The sequence shown here is derived from an EMBL/GenBank/DDBJ whole genome shotgun (WGS) entry which is preliminary data.</text>
</comment>
<evidence type="ECO:0000313" key="1">
    <source>
        <dbReference type="EMBL" id="MFC4129775.1"/>
    </source>
</evidence>
<name>A0ABV8LGB2_9ACTN</name>
<sequence>MEFEVHIDRLGQWSDRLADTGTALTRSQPVTAPAGWSAAAALSTWENTLAGVLRAVGERTVHTGESVRACAANYRSADHS</sequence>
<keyword evidence="2" id="KW-1185">Reference proteome</keyword>
<evidence type="ECO:0008006" key="3">
    <source>
        <dbReference type="Google" id="ProtNLM"/>
    </source>
</evidence>
<reference evidence="2" key="1">
    <citation type="journal article" date="2019" name="Int. J. Syst. Evol. Microbiol.">
        <title>The Global Catalogue of Microorganisms (GCM) 10K type strain sequencing project: providing services to taxonomists for standard genome sequencing and annotation.</title>
        <authorList>
            <consortium name="The Broad Institute Genomics Platform"/>
            <consortium name="The Broad Institute Genome Sequencing Center for Infectious Disease"/>
            <person name="Wu L."/>
            <person name="Ma J."/>
        </authorList>
    </citation>
    <scope>NUCLEOTIDE SEQUENCE [LARGE SCALE GENOMIC DNA]</scope>
    <source>
        <strain evidence="2">CGMCC 4.7289</strain>
    </source>
</reference>